<evidence type="ECO:0000313" key="8">
    <source>
        <dbReference type="EMBL" id="KAK4089739.1"/>
    </source>
</evidence>
<dbReference type="PANTHER" id="PTHR12670">
    <property type="entry name" value="CERAMIDASE"/>
    <property type="match status" value="1"/>
</dbReference>
<evidence type="ECO:0000259" key="6">
    <source>
        <dbReference type="Pfam" id="PF04734"/>
    </source>
</evidence>
<dbReference type="EC" id="3.5.1.23" evidence="2"/>
<name>A0ABR0C092_PURLI</name>
<feature type="domain" description="Neutral/alkaline non-lysosomal ceramidase C-terminal" evidence="7">
    <location>
        <begin position="960"/>
        <end position="1110"/>
    </location>
</feature>
<dbReference type="Proteomes" id="UP001287286">
    <property type="component" value="Unassembled WGS sequence"/>
</dbReference>
<keyword evidence="5" id="KW-0812">Transmembrane</keyword>
<keyword evidence="5" id="KW-1133">Transmembrane helix</keyword>
<dbReference type="Pfam" id="PF17048">
    <property type="entry name" value="Ceramidse_alk_C"/>
    <property type="match status" value="1"/>
</dbReference>
<feature type="domain" description="Neutral/alkaline non-lysosomal ceramidase N-terminal" evidence="6">
    <location>
        <begin position="406"/>
        <end position="937"/>
    </location>
</feature>
<sequence length="1111" mass="122321">MRPSPVDAWTWTRTHAPDSAAGIARMRVNVSHLPWPCRRVCQWWCNTAVRGSVSHRATPVGRPCHARPCHLIDGADARNATPQTRGCCAAGADHRSSAPKWHGSRRGRVGTAARWAPQLWSSFQNKVQALQPVMLHRTLMRLARLAGCRAVRLLSLPLPEPAPRPQARPPECATTDDDTKGSPDSCGRRWGPAARTFALFLGCCTYEVHRRSMPCTSCPFGHANKRQRADDASPHPDGAQGSYSEPASTWAIHPSILSPACLEPLHHLPDMPATTCLNLDALCRLPAPTTPSPRPPRSLPRARAVMAPSRDEPKASNWSQPSVPRGTREDPRRRSRTHLRRHLAVVVVLLCAFVLAYFRAPAWTGAPLLSSDASLHSVWHNISGDAQTNVWASDALPAGDWPEDQYLLGVGKADITGPVVELNMMGYADFAQIGSGLRQRLYSRAFIVGDLHNPSDRFVYLVLDVQSGDTAVRYGIIRGLQALGPRYSMYGHDNVAVSATHSHSGPGAWLNYLLPQITSKGFDKQSYRAIVEGCILSIRRAHESLEPGSLSFGKTKIPHAGINRSLYAYLANPAEERARYNTSAHDDGSVEMDMTALKFQRTSDGKNIGVLTWFPTHGTSMQANNTLITGDNKGVAADMFEKAVRGGEMETDDFVAGFSQANMGDVSPNVLGAWCEDGSGQQCSFEDSTCGNGRCNSCRAKGPGSEQDDHGASSCLEIGKRQYEGALRLYESLNTEEPINIQGKGVKAFHEFHDMSNFHFALPNGSTVRTCAAALGYSFGAGTWDEPGAYDIVQHVSTKAKSSFFWRIVTWLLKAPGQDQIECQAPKHILLDVGEVMRPYEWTPNVVDVQTFRVGQLFIIVSPGEATTMAGRRWKEAVAKHGARTLADDLADREPLVVLGGPSNSYTHYITTEEEYGVQRYEGSSTLYGPHTLAAYIDRTVSSLQHLRSHNAPARKLAASMVLPPDNSNRSFSFIPGVLYDRTPRGLSFGDVVTDVNVSKLRFTRSETAQAVFVGANPRNNLRLEQTYAAVEYRPSPHGAWERVRDDSDWDLTFHWRRTSNIRGTSEVTIAWRIESWAPSGEYRLRYYGDYKSITGRITPFDGASRAFTVS</sequence>
<dbReference type="InterPro" id="IPR031329">
    <property type="entry name" value="NEUT/ALK_ceramidase_N"/>
</dbReference>
<feature type="region of interest" description="Disordered" evidence="4">
    <location>
        <begin position="224"/>
        <end position="246"/>
    </location>
</feature>
<comment type="caution">
    <text evidence="8">The sequence shown here is derived from an EMBL/GenBank/DDBJ whole genome shotgun (WGS) entry which is preliminary data.</text>
</comment>
<feature type="region of interest" description="Disordered" evidence="4">
    <location>
        <begin position="158"/>
        <end position="187"/>
    </location>
</feature>
<keyword evidence="5" id="KW-0472">Membrane</keyword>
<reference evidence="8 9" key="1">
    <citation type="journal article" date="2024" name="Microbiol. Resour. Announc.">
        <title>Genome annotations for the ascomycete fungi Trichoderma harzianum, Trichoderma aggressivum, and Purpureocillium lilacinum.</title>
        <authorList>
            <person name="Beijen E.P.W."/>
            <person name="Ohm R.A."/>
        </authorList>
    </citation>
    <scope>NUCLEOTIDE SEQUENCE [LARGE SCALE GENOMIC DNA]</scope>
    <source>
        <strain evidence="8 9">CBS 150709</strain>
    </source>
</reference>
<comment type="similarity">
    <text evidence="1">Belongs to the neutral ceramidase family.</text>
</comment>
<organism evidence="8 9">
    <name type="scientific">Purpureocillium lilacinum</name>
    <name type="common">Paecilomyces lilacinus</name>
    <dbReference type="NCBI Taxonomy" id="33203"/>
    <lineage>
        <taxon>Eukaryota</taxon>
        <taxon>Fungi</taxon>
        <taxon>Dikarya</taxon>
        <taxon>Ascomycota</taxon>
        <taxon>Pezizomycotina</taxon>
        <taxon>Sordariomycetes</taxon>
        <taxon>Hypocreomycetidae</taxon>
        <taxon>Hypocreales</taxon>
        <taxon>Ophiocordycipitaceae</taxon>
        <taxon>Purpureocillium</taxon>
    </lineage>
</organism>
<dbReference type="InterPro" id="IPR006823">
    <property type="entry name" value="Ceramidase_alk"/>
</dbReference>
<feature type="region of interest" description="Disordered" evidence="4">
    <location>
        <begin position="288"/>
        <end position="336"/>
    </location>
</feature>
<feature type="compositionally biased region" description="Pro residues" evidence="4">
    <location>
        <begin position="288"/>
        <end position="298"/>
    </location>
</feature>
<gene>
    <name evidence="8" type="ORF">Purlil1_5842</name>
</gene>
<accession>A0ABR0C092</accession>
<protein>
    <recommendedName>
        <fullName evidence="2">ceramidase</fullName>
        <ecNumber evidence="2">3.5.1.23</ecNumber>
    </recommendedName>
</protein>
<dbReference type="PANTHER" id="PTHR12670:SF1">
    <property type="entry name" value="NEUTRAL CERAMIDASE"/>
    <property type="match status" value="1"/>
</dbReference>
<evidence type="ECO:0000256" key="3">
    <source>
        <dbReference type="ARBA" id="ARBA00022801"/>
    </source>
</evidence>
<evidence type="ECO:0000256" key="4">
    <source>
        <dbReference type="SAM" id="MobiDB-lite"/>
    </source>
</evidence>
<dbReference type="Pfam" id="PF04734">
    <property type="entry name" value="Ceramidase_alk"/>
    <property type="match status" value="1"/>
</dbReference>
<feature type="transmembrane region" description="Helical" evidence="5">
    <location>
        <begin position="342"/>
        <end position="360"/>
    </location>
</feature>
<dbReference type="EMBL" id="JAWRVI010000018">
    <property type="protein sequence ID" value="KAK4089739.1"/>
    <property type="molecule type" value="Genomic_DNA"/>
</dbReference>
<keyword evidence="3" id="KW-0378">Hydrolase</keyword>
<dbReference type="Gene3D" id="2.60.40.2300">
    <property type="entry name" value="Neutral/alkaline non-lysosomal ceramidase, C-terminal domain"/>
    <property type="match status" value="1"/>
</dbReference>
<evidence type="ECO:0000256" key="1">
    <source>
        <dbReference type="ARBA" id="ARBA00009835"/>
    </source>
</evidence>
<dbReference type="InterPro" id="IPR031331">
    <property type="entry name" value="NEUT/ALK_ceramidase_C"/>
</dbReference>
<evidence type="ECO:0000256" key="5">
    <source>
        <dbReference type="SAM" id="Phobius"/>
    </source>
</evidence>
<proteinExistence type="inferred from homology"/>
<evidence type="ECO:0000256" key="2">
    <source>
        <dbReference type="ARBA" id="ARBA00011891"/>
    </source>
</evidence>
<evidence type="ECO:0000259" key="7">
    <source>
        <dbReference type="Pfam" id="PF17048"/>
    </source>
</evidence>
<evidence type="ECO:0000313" key="9">
    <source>
        <dbReference type="Proteomes" id="UP001287286"/>
    </source>
</evidence>
<dbReference type="InterPro" id="IPR038445">
    <property type="entry name" value="NCDase_C_sf"/>
</dbReference>
<feature type="compositionally biased region" description="Pro residues" evidence="4">
    <location>
        <begin position="158"/>
        <end position="168"/>
    </location>
</feature>
<keyword evidence="9" id="KW-1185">Reference proteome</keyword>